<keyword evidence="4" id="KW-1185">Reference proteome</keyword>
<gene>
    <name evidence="3" type="ORF">Air01nite_38610</name>
</gene>
<evidence type="ECO:0000256" key="2">
    <source>
        <dbReference type="SAM" id="Phobius"/>
    </source>
</evidence>
<accession>A0ABQ4C4Q3</accession>
<evidence type="ECO:0000313" key="4">
    <source>
        <dbReference type="Proteomes" id="UP000624325"/>
    </source>
</evidence>
<evidence type="ECO:0000313" key="3">
    <source>
        <dbReference type="EMBL" id="GIF57766.1"/>
    </source>
</evidence>
<keyword evidence="2" id="KW-1133">Transmembrane helix</keyword>
<feature type="region of interest" description="Disordered" evidence="1">
    <location>
        <begin position="1"/>
        <end position="160"/>
    </location>
</feature>
<evidence type="ECO:0000256" key="1">
    <source>
        <dbReference type="SAM" id="MobiDB-lite"/>
    </source>
</evidence>
<protein>
    <recommendedName>
        <fullName evidence="5">Flagellar basal body-associated protein FliL</fullName>
    </recommendedName>
</protein>
<dbReference type="RefSeq" id="WP_203704061.1">
    <property type="nucleotide sequence ID" value="NZ_BAAALU010000009.1"/>
</dbReference>
<comment type="caution">
    <text evidence="3">The sequence shown here is derived from an EMBL/GenBank/DDBJ whole genome shotgun (WGS) entry which is preliminary data.</text>
</comment>
<keyword evidence="2" id="KW-0812">Transmembrane</keyword>
<name>A0ABQ4C4Q3_9ACTN</name>
<feature type="compositionally biased region" description="Low complexity" evidence="1">
    <location>
        <begin position="25"/>
        <end position="97"/>
    </location>
</feature>
<proteinExistence type="predicted"/>
<feature type="compositionally biased region" description="Low complexity" evidence="1">
    <location>
        <begin position="1"/>
        <end position="17"/>
    </location>
</feature>
<sequence length="355" mass="37230">MSDPYAQPPQYGSQPPYGDQPPQQPQYGQQQPPQQPGYGQQYGQQPQHGEQPPQYGQPYGEQPTAPYGQTYGQPPQQPGTYGQPPQQPGYGQQPAYGSDYGQQQPPSSGAPYGQPSSPAPYGQQQQGYQQSPYGQPPQQPTYGEQPFGGPPMPPTAPPKKSRAGKIVLIILAIVLVLCVGGGVGLYFLLKDPVQDVVAAANTRVVAPDTLGGKPKITDPGLQTAVDEMKAGLNSDLPEITSTAAAFYGDLEKQDLVMLVAASGLVADPGKELDDAFSSAGASGMTMKNVKDVEPGPLGGEARCGDATIASAGSEVPMGVCAWADRGSVGMIGIYNSDGTKAYQSFVAMRAEVEKQ</sequence>
<organism evidence="3 4">
    <name type="scientific">Asanoa iriomotensis</name>
    <dbReference type="NCBI Taxonomy" id="234613"/>
    <lineage>
        <taxon>Bacteria</taxon>
        <taxon>Bacillati</taxon>
        <taxon>Actinomycetota</taxon>
        <taxon>Actinomycetes</taxon>
        <taxon>Micromonosporales</taxon>
        <taxon>Micromonosporaceae</taxon>
        <taxon>Asanoa</taxon>
    </lineage>
</organism>
<dbReference type="EMBL" id="BONC01000026">
    <property type="protein sequence ID" value="GIF57766.1"/>
    <property type="molecule type" value="Genomic_DNA"/>
</dbReference>
<feature type="compositionally biased region" description="Pro residues" evidence="1">
    <location>
        <begin position="148"/>
        <end position="157"/>
    </location>
</feature>
<feature type="compositionally biased region" description="Low complexity" evidence="1">
    <location>
        <begin position="113"/>
        <end position="133"/>
    </location>
</feature>
<evidence type="ECO:0008006" key="5">
    <source>
        <dbReference type="Google" id="ProtNLM"/>
    </source>
</evidence>
<keyword evidence="2" id="KW-0472">Membrane</keyword>
<feature type="transmembrane region" description="Helical" evidence="2">
    <location>
        <begin position="166"/>
        <end position="189"/>
    </location>
</feature>
<dbReference type="Proteomes" id="UP000624325">
    <property type="component" value="Unassembled WGS sequence"/>
</dbReference>
<reference evidence="3 4" key="1">
    <citation type="submission" date="2021-01" db="EMBL/GenBank/DDBJ databases">
        <title>Whole genome shotgun sequence of Asanoa iriomotensis NBRC 100142.</title>
        <authorList>
            <person name="Komaki H."/>
            <person name="Tamura T."/>
        </authorList>
    </citation>
    <scope>NUCLEOTIDE SEQUENCE [LARGE SCALE GENOMIC DNA]</scope>
    <source>
        <strain evidence="3 4">NBRC 100142</strain>
    </source>
</reference>